<name>A0A0D8Y8C4_DICVI</name>
<accession>A0A0D8Y8C4</accession>
<reference evidence="2" key="2">
    <citation type="journal article" date="2016" name="Sci. Rep.">
        <title>Dictyocaulus viviparus genome, variome and transcriptome elucidate lungworm biology and support future intervention.</title>
        <authorList>
            <person name="McNulty S.N."/>
            <person name="Strube C."/>
            <person name="Rosa B.A."/>
            <person name="Martin J.C."/>
            <person name="Tyagi R."/>
            <person name="Choi Y.J."/>
            <person name="Wang Q."/>
            <person name="Hallsworth Pepin K."/>
            <person name="Zhang X."/>
            <person name="Ozersky P."/>
            <person name="Wilson R.K."/>
            <person name="Sternberg P.W."/>
            <person name="Gasser R.B."/>
            <person name="Mitreva M."/>
        </authorList>
    </citation>
    <scope>NUCLEOTIDE SEQUENCE [LARGE SCALE GENOMIC DNA]</scope>
    <source>
        <strain evidence="2">HannoverDv2000</strain>
    </source>
</reference>
<dbReference type="SUPFAM" id="SSF52540">
    <property type="entry name" value="P-loop containing nucleoside triphosphate hydrolases"/>
    <property type="match status" value="1"/>
</dbReference>
<dbReference type="Proteomes" id="UP000053766">
    <property type="component" value="Unassembled WGS sequence"/>
</dbReference>
<dbReference type="EMBL" id="KN716164">
    <property type="protein sequence ID" value="KJH52452.1"/>
    <property type="molecule type" value="Genomic_DNA"/>
</dbReference>
<protein>
    <submittedName>
        <fullName evidence="1">Uncharacterized protein</fullName>
    </submittedName>
</protein>
<evidence type="ECO:0000313" key="1">
    <source>
        <dbReference type="EMBL" id="KJH52452.1"/>
    </source>
</evidence>
<dbReference type="PANTHER" id="PTHR13308:SF40">
    <property type="entry name" value="NEDD4-BINDING PROTEIN 2-LIKE 1"/>
    <property type="match status" value="1"/>
</dbReference>
<gene>
    <name evidence="1" type="ORF">DICVIV_01297</name>
</gene>
<keyword evidence="2" id="KW-1185">Reference proteome</keyword>
<organism evidence="1 2">
    <name type="scientific">Dictyocaulus viviparus</name>
    <name type="common">Bovine lungworm</name>
    <dbReference type="NCBI Taxonomy" id="29172"/>
    <lineage>
        <taxon>Eukaryota</taxon>
        <taxon>Metazoa</taxon>
        <taxon>Ecdysozoa</taxon>
        <taxon>Nematoda</taxon>
        <taxon>Chromadorea</taxon>
        <taxon>Rhabditida</taxon>
        <taxon>Rhabditina</taxon>
        <taxon>Rhabditomorpha</taxon>
        <taxon>Strongyloidea</taxon>
        <taxon>Metastrongylidae</taxon>
        <taxon>Dictyocaulus</taxon>
    </lineage>
</organism>
<sequence length="524" mass="58164">MCDKVHVQCYDAYAPLENVRSCIEEGHHVMILMRGIPGSGKSYLANVAGYFSAKLGAVNENGHKIGKFWMGESNDMKSVLYVFFQSHIFPIMIELAGGQNLLSDLGVSQQQSLTSNYGGAIFSTDDFFTQNGLYHFKPEKLEEYHLNNVLRVREAMRIGIKPIIVDNTNIFVSHMEQYTHHAVVYSYEIFVVEPETSWKYTVDECFRHVGFLSISVFLVLLFKAQFTRTEEYGDSSLGISVERHPLGCDDTDSCSTSASFKTVSTSAVISLAVDLSSQINMLEVRDMATQTNEVIVTLSCAGIVCPYDDVSEGTPYTMMRTKSSQLEGSFVEELASCEVSHTLPHAPAPITDWQRMAEQEDLKEYVNAKSVKDRAEFQATASGEITVRLGVDILQTMNSLFGNGFVIEKECNKQFPAIPISVCKGLDWILNYACSFGGCSSSSDQQCTDAEIAAILQDDEDVNCPTMSQDLMTVAQKLQLKSIIGEFSMFDPNSVKQIFKDNMLALFSTSFISCSRNTGEVSLI</sequence>
<dbReference type="InterPro" id="IPR026302">
    <property type="entry name" value="NEDD4-bd_p2"/>
</dbReference>
<dbReference type="AlphaFoldDB" id="A0A0D8Y8C4"/>
<dbReference type="STRING" id="29172.A0A0D8Y8C4"/>
<dbReference type="OrthoDB" id="3231855at2759"/>
<dbReference type="PANTHER" id="PTHR13308">
    <property type="entry name" value="NEDD4-BINDING PROTEIN 2-LIKE 1"/>
    <property type="match status" value="1"/>
</dbReference>
<evidence type="ECO:0000313" key="2">
    <source>
        <dbReference type="Proteomes" id="UP000053766"/>
    </source>
</evidence>
<dbReference type="Gene3D" id="3.40.50.300">
    <property type="entry name" value="P-loop containing nucleotide triphosphate hydrolases"/>
    <property type="match status" value="1"/>
</dbReference>
<reference evidence="1 2" key="1">
    <citation type="submission" date="2013-11" db="EMBL/GenBank/DDBJ databases">
        <title>Draft genome of the bovine lungworm Dictyocaulus viviparus.</title>
        <authorList>
            <person name="Mitreva M."/>
        </authorList>
    </citation>
    <scope>NUCLEOTIDE SEQUENCE [LARGE SCALE GENOMIC DNA]</scope>
    <source>
        <strain evidence="1 2">HannoverDv2000</strain>
    </source>
</reference>
<dbReference type="InterPro" id="IPR027417">
    <property type="entry name" value="P-loop_NTPase"/>
</dbReference>
<proteinExistence type="predicted"/>